<dbReference type="AlphaFoldDB" id="A0A085G0Z2"/>
<dbReference type="EMBL" id="JMPJ01000075">
    <property type="protein sequence ID" value="KFC77387.1"/>
    <property type="molecule type" value="Genomic_DNA"/>
</dbReference>
<comment type="caution">
    <text evidence="1">The sequence shown here is derived from an EMBL/GenBank/DDBJ whole genome shotgun (WGS) entry which is preliminary data.</text>
</comment>
<sequence length="71" mass="8015">MPAICRWLPPFPHELSSIAQYPFVDGVTHALALILKPFDDGIPVNDNALGYQLNHRTANLTSYECRTLFFP</sequence>
<accession>A0A085G0Z2</accession>
<gene>
    <name evidence="1" type="ORF">GEAM_4238</name>
</gene>
<proteinExistence type="predicted"/>
<name>A0A085G0Z2_EWIA3</name>
<evidence type="ECO:0000313" key="2">
    <source>
        <dbReference type="Proteomes" id="UP000028640"/>
    </source>
</evidence>
<dbReference type="Proteomes" id="UP000028640">
    <property type="component" value="Unassembled WGS sequence"/>
</dbReference>
<organism evidence="1 2">
    <name type="scientific">Ewingella americana (strain ATCC 33852 / DSM 4580 / CCUG 14506 / JCM 5911 / LMG 7869 / NCTC 12157 / CDC 1468-78)</name>
    <dbReference type="NCBI Taxonomy" id="910964"/>
    <lineage>
        <taxon>Bacteria</taxon>
        <taxon>Pseudomonadati</taxon>
        <taxon>Pseudomonadota</taxon>
        <taxon>Gammaproteobacteria</taxon>
        <taxon>Enterobacterales</taxon>
        <taxon>Yersiniaceae</taxon>
        <taxon>Ewingella</taxon>
    </lineage>
</organism>
<reference evidence="1 2" key="1">
    <citation type="submission" date="2014-05" db="EMBL/GenBank/DDBJ databases">
        <title>ATOL: Assembling a taxonomically balanced genome-scale reconstruction of the evolutionary history of the Enterobacteriaceae.</title>
        <authorList>
            <person name="Plunkett G.III."/>
            <person name="Neeno-Eckwall E.C."/>
            <person name="Glasner J.D."/>
            <person name="Perna N.T."/>
        </authorList>
    </citation>
    <scope>NUCLEOTIDE SEQUENCE [LARGE SCALE GENOMIC DNA]</scope>
    <source>
        <strain evidence="1 2">ATCC 33852</strain>
    </source>
</reference>
<keyword evidence="2" id="KW-1185">Reference proteome</keyword>
<protein>
    <submittedName>
        <fullName evidence="1">Uncharacterized protein</fullName>
    </submittedName>
</protein>
<evidence type="ECO:0000313" key="1">
    <source>
        <dbReference type="EMBL" id="KFC77387.1"/>
    </source>
</evidence>